<evidence type="ECO:0000256" key="1">
    <source>
        <dbReference type="ARBA" id="ARBA00022723"/>
    </source>
</evidence>
<evidence type="ECO:0000256" key="2">
    <source>
        <dbReference type="ARBA" id="ARBA00022771"/>
    </source>
</evidence>
<feature type="domain" description="CHHC U11-48K-type" evidence="4">
    <location>
        <begin position="41"/>
        <end position="68"/>
    </location>
</feature>
<dbReference type="EMBL" id="CAJZBQ010000053">
    <property type="protein sequence ID" value="CAG9331116.1"/>
    <property type="molecule type" value="Genomic_DNA"/>
</dbReference>
<reference evidence="5" key="1">
    <citation type="submission" date="2021-09" db="EMBL/GenBank/DDBJ databases">
        <authorList>
            <consortium name="AG Swart"/>
            <person name="Singh M."/>
            <person name="Singh A."/>
            <person name="Seah K."/>
            <person name="Emmerich C."/>
        </authorList>
    </citation>
    <scope>NUCLEOTIDE SEQUENCE</scope>
    <source>
        <strain evidence="5">ATCC30299</strain>
    </source>
</reference>
<keyword evidence="3" id="KW-0862">Zinc</keyword>
<evidence type="ECO:0000259" key="4">
    <source>
        <dbReference type="PROSITE" id="PS51800"/>
    </source>
</evidence>
<feature type="domain" description="CHHC U11-48K-type" evidence="4">
    <location>
        <begin position="8"/>
        <end position="35"/>
    </location>
</feature>
<sequence length="83" mass="9874">MINSLEPKIACSYNPDHLVNPARLLWHYTKCPDRKHMSQMFKICPYNPAHHIPNCELYNHMKRCPNAKVQLKLNFRNDEDPWG</sequence>
<dbReference type="GO" id="GO:0008270">
    <property type="term" value="F:zinc ion binding"/>
    <property type="evidence" value="ECO:0007669"/>
    <property type="project" value="UniProtKB-KW"/>
</dbReference>
<dbReference type="AlphaFoldDB" id="A0AAU9JZR0"/>
<dbReference type="Proteomes" id="UP001162131">
    <property type="component" value="Unassembled WGS sequence"/>
</dbReference>
<name>A0AAU9JZR0_9CILI</name>
<keyword evidence="2" id="KW-0863">Zinc-finger</keyword>
<comment type="caution">
    <text evidence="5">The sequence shown here is derived from an EMBL/GenBank/DDBJ whole genome shotgun (WGS) entry which is preliminary data.</text>
</comment>
<gene>
    <name evidence="5" type="ORF">BSTOLATCC_MIC53195</name>
</gene>
<evidence type="ECO:0000313" key="5">
    <source>
        <dbReference type="EMBL" id="CAG9331116.1"/>
    </source>
</evidence>
<evidence type="ECO:0000256" key="3">
    <source>
        <dbReference type="ARBA" id="ARBA00022833"/>
    </source>
</evidence>
<accession>A0AAU9JZR0</accession>
<proteinExistence type="predicted"/>
<evidence type="ECO:0000313" key="6">
    <source>
        <dbReference type="Proteomes" id="UP001162131"/>
    </source>
</evidence>
<dbReference type="InterPro" id="IPR022776">
    <property type="entry name" value="TRM13/UPF0224_CHHC_Znf_dom"/>
</dbReference>
<organism evidence="5 6">
    <name type="scientific">Blepharisma stoltei</name>
    <dbReference type="NCBI Taxonomy" id="1481888"/>
    <lineage>
        <taxon>Eukaryota</taxon>
        <taxon>Sar</taxon>
        <taxon>Alveolata</taxon>
        <taxon>Ciliophora</taxon>
        <taxon>Postciliodesmatophora</taxon>
        <taxon>Heterotrichea</taxon>
        <taxon>Heterotrichida</taxon>
        <taxon>Blepharismidae</taxon>
        <taxon>Blepharisma</taxon>
    </lineage>
</organism>
<dbReference type="Pfam" id="PF05253">
    <property type="entry name" value="zf-U11-48K"/>
    <property type="match status" value="2"/>
</dbReference>
<dbReference type="PROSITE" id="PS51800">
    <property type="entry name" value="ZF_CHHC_U11_48K"/>
    <property type="match status" value="2"/>
</dbReference>
<protein>
    <recommendedName>
        <fullName evidence="4">CHHC U11-48K-type domain-containing protein</fullName>
    </recommendedName>
</protein>
<keyword evidence="6" id="KW-1185">Reference proteome</keyword>
<keyword evidence="1" id="KW-0479">Metal-binding</keyword>